<dbReference type="PANTHER" id="PTHR30244">
    <property type="entry name" value="TRANSAMINASE"/>
    <property type="match status" value="1"/>
</dbReference>
<dbReference type="InterPro" id="IPR015424">
    <property type="entry name" value="PyrdxlP-dep_Trfase"/>
</dbReference>
<accession>A0A0F9AA96</accession>
<comment type="caution">
    <text evidence="1">The sequence shown here is derived from an EMBL/GenBank/DDBJ whole genome shotgun (WGS) entry which is preliminary data.</text>
</comment>
<dbReference type="GO" id="GO:0030170">
    <property type="term" value="F:pyridoxal phosphate binding"/>
    <property type="evidence" value="ECO:0007669"/>
    <property type="project" value="TreeGrafter"/>
</dbReference>
<evidence type="ECO:0008006" key="2">
    <source>
        <dbReference type="Google" id="ProtNLM"/>
    </source>
</evidence>
<reference evidence="1" key="1">
    <citation type="journal article" date="2015" name="Nature">
        <title>Complex archaea that bridge the gap between prokaryotes and eukaryotes.</title>
        <authorList>
            <person name="Spang A."/>
            <person name="Saw J.H."/>
            <person name="Jorgensen S.L."/>
            <person name="Zaremba-Niedzwiedzka K."/>
            <person name="Martijn J."/>
            <person name="Lind A.E."/>
            <person name="van Eijk R."/>
            <person name="Schleper C."/>
            <person name="Guy L."/>
            <person name="Ettema T.J."/>
        </authorList>
    </citation>
    <scope>NUCLEOTIDE SEQUENCE</scope>
</reference>
<evidence type="ECO:0000313" key="1">
    <source>
        <dbReference type="EMBL" id="KKL06385.1"/>
    </source>
</evidence>
<dbReference type="InterPro" id="IPR000653">
    <property type="entry name" value="DegT/StrS_aminotransferase"/>
</dbReference>
<name>A0A0F9AA96_9ZZZZ</name>
<dbReference type="SUPFAM" id="SSF53383">
    <property type="entry name" value="PLP-dependent transferases"/>
    <property type="match status" value="1"/>
</dbReference>
<dbReference type="PANTHER" id="PTHR30244:SF34">
    <property type="entry name" value="DTDP-4-AMINO-4,6-DIDEOXYGALACTOSE TRANSAMINASE"/>
    <property type="match status" value="1"/>
</dbReference>
<dbReference type="CDD" id="cd00616">
    <property type="entry name" value="AHBA_syn"/>
    <property type="match status" value="1"/>
</dbReference>
<proteinExistence type="predicted"/>
<gene>
    <name evidence="1" type="ORF">LCGC14_2596560</name>
</gene>
<dbReference type="Gene3D" id="3.40.640.10">
    <property type="entry name" value="Type I PLP-dependent aspartate aminotransferase-like (Major domain)"/>
    <property type="match status" value="1"/>
</dbReference>
<dbReference type="GO" id="GO:0008483">
    <property type="term" value="F:transaminase activity"/>
    <property type="evidence" value="ECO:0007669"/>
    <property type="project" value="TreeGrafter"/>
</dbReference>
<dbReference type="Gene3D" id="3.90.1150.10">
    <property type="entry name" value="Aspartate Aminotransferase, domain 1"/>
    <property type="match status" value="1"/>
</dbReference>
<dbReference type="Pfam" id="PF01041">
    <property type="entry name" value="DegT_DnrJ_EryC1"/>
    <property type="match status" value="1"/>
</dbReference>
<dbReference type="GO" id="GO:0000271">
    <property type="term" value="P:polysaccharide biosynthetic process"/>
    <property type="evidence" value="ECO:0007669"/>
    <property type="project" value="TreeGrafter"/>
</dbReference>
<organism evidence="1">
    <name type="scientific">marine sediment metagenome</name>
    <dbReference type="NCBI Taxonomy" id="412755"/>
    <lineage>
        <taxon>unclassified sequences</taxon>
        <taxon>metagenomes</taxon>
        <taxon>ecological metagenomes</taxon>
    </lineage>
</organism>
<feature type="non-terminal residue" evidence="1">
    <location>
        <position position="1"/>
    </location>
</feature>
<protein>
    <recommendedName>
        <fullName evidence="2">DegT/DnrJ/EryC1/StrS family aminotransferase</fullName>
    </recommendedName>
</protein>
<dbReference type="InterPro" id="IPR015421">
    <property type="entry name" value="PyrdxlP-dep_Trfase_major"/>
</dbReference>
<sequence>PEATEKTALEKEWAEYCGVKHCIVTNSGTSAMHACVAGVGVETGDEVIVPAFTFWATAQAVLCQNAIPVFVDIEPVGYNIDPAKIEEKITDRTKAIIVVHAHGLPCDMDEINAVAKKHGLKVLEDAAHAHGAVYKGKKAGNLGDMGMFSLNGTKNLPGGEGGFVTTNDPDYYEKARLTCMFGEKTVPKENIRPYDAYTMGNNYRPVEMTCAFVRSQLKRLDEYNAKRLVNVKYLSDELGKIDGIITPVDPSDRTNAYHIYRLMLDPRAAGYPDVDPGDFRWAVQNALFAEGVPVMEWHSFPVPGQSIFQKLDAYGKGCPWNCGHARQGIKYDSNDYPETQEMFAASFVLYNMYASNGLELMKYYVDAFHKVFDNLDDIATDPKYYKRVRASV</sequence>
<dbReference type="AlphaFoldDB" id="A0A0F9AA96"/>
<dbReference type="InterPro" id="IPR015422">
    <property type="entry name" value="PyrdxlP-dep_Trfase_small"/>
</dbReference>
<dbReference type="EMBL" id="LAZR01043726">
    <property type="protein sequence ID" value="KKL06385.1"/>
    <property type="molecule type" value="Genomic_DNA"/>
</dbReference>